<evidence type="ECO:0000256" key="6">
    <source>
        <dbReference type="ARBA" id="ARBA00023136"/>
    </source>
</evidence>
<dbReference type="InterPro" id="IPR003370">
    <property type="entry name" value="Chromate_transpt"/>
</dbReference>
<feature type="transmembrane region" description="Helical" evidence="7">
    <location>
        <begin position="297"/>
        <end position="319"/>
    </location>
</feature>
<dbReference type="NCBIfam" id="TIGR00937">
    <property type="entry name" value="2A51"/>
    <property type="match status" value="1"/>
</dbReference>
<evidence type="ECO:0000313" key="8">
    <source>
        <dbReference type="EMBL" id="MDR6238076.1"/>
    </source>
</evidence>
<dbReference type="Pfam" id="PF02417">
    <property type="entry name" value="Chromate_transp"/>
    <property type="match status" value="2"/>
</dbReference>
<feature type="transmembrane region" description="Helical" evidence="7">
    <location>
        <begin position="363"/>
        <end position="391"/>
    </location>
</feature>
<reference evidence="8" key="1">
    <citation type="submission" date="2023-07" db="EMBL/GenBank/DDBJ databases">
        <title>Genomic Encyclopedia of Type Strains, Phase IV (KMG-IV): sequencing the most valuable type-strain genomes for metagenomic binning, comparative biology and taxonomic classification.</title>
        <authorList>
            <person name="Goeker M."/>
        </authorList>
    </citation>
    <scope>NUCLEOTIDE SEQUENCE</scope>
    <source>
        <strain evidence="8">DSM 26174</strain>
    </source>
</reference>
<feature type="transmembrane region" description="Helical" evidence="7">
    <location>
        <begin position="331"/>
        <end position="351"/>
    </location>
</feature>
<feature type="transmembrane region" description="Helical" evidence="7">
    <location>
        <begin position="80"/>
        <end position="103"/>
    </location>
</feature>
<keyword evidence="4 7" id="KW-0812">Transmembrane</keyword>
<dbReference type="AlphaFoldDB" id="A0AAE4BQY1"/>
<sequence>MKHKKVRYLIYLRDVLTLAVTAFGGPQAHMAMFFEILVHQRNYLKEEELIELNALCQILPGPTSTQTITAIGFKIGGPKLAYLTLLIWCLPAVSIMITIALIFDYLHQSGISLGFTKFILPMAISFIAFAGLKISRKVVKTRKSLIIMLLSMILSYFYHSPYVYPAILLIAGFITSFDYKKHEVEEKIVFNIQWGNFALWISVLIFAALLGYATKSRTVLIFENFYRNGSLIFGGGQALIPLLYTEFVKMKSYLSPEEFLSGFSVMQALPGPVFSFSAFIGTLSLREHGVLNQVIGGLIASAGVFLPGTFLIFFVIRFWDALKKYRRIKCSLTGINAAASGIICSAGFIMLETLDKSPLNIFVLISTFLLLNFTKIPAPVFIIAGLAFGFIL</sequence>
<evidence type="ECO:0000256" key="1">
    <source>
        <dbReference type="ARBA" id="ARBA00004651"/>
    </source>
</evidence>
<feature type="transmembrane region" description="Helical" evidence="7">
    <location>
        <begin position="264"/>
        <end position="285"/>
    </location>
</feature>
<evidence type="ECO:0000313" key="9">
    <source>
        <dbReference type="Proteomes" id="UP001185092"/>
    </source>
</evidence>
<dbReference type="GO" id="GO:0015109">
    <property type="term" value="F:chromate transmembrane transporter activity"/>
    <property type="evidence" value="ECO:0007669"/>
    <property type="project" value="InterPro"/>
</dbReference>
<dbReference type="EMBL" id="JAVDQD010000001">
    <property type="protein sequence ID" value="MDR6238076.1"/>
    <property type="molecule type" value="Genomic_DNA"/>
</dbReference>
<dbReference type="GO" id="GO:0005886">
    <property type="term" value="C:plasma membrane"/>
    <property type="evidence" value="ECO:0007669"/>
    <property type="project" value="UniProtKB-SubCell"/>
</dbReference>
<comment type="subcellular location">
    <subcellularLocation>
        <location evidence="1">Cell membrane</location>
        <topology evidence="1">Multi-pass membrane protein</topology>
    </subcellularLocation>
</comment>
<keyword evidence="3" id="KW-1003">Cell membrane</keyword>
<dbReference type="PANTHER" id="PTHR33567">
    <property type="entry name" value="CHROMATE ION TRANSPORTER (EUROFUNG)"/>
    <property type="match status" value="1"/>
</dbReference>
<proteinExistence type="inferred from homology"/>
<feature type="transmembrane region" description="Helical" evidence="7">
    <location>
        <begin position="194"/>
        <end position="213"/>
    </location>
</feature>
<evidence type="ECO:0000256" key="2">
    <source>
        <dbReference type="ARBA" id="ARBA00005262"/>
    </source>
</evidence>
<keyword evidence="9" id="KW-1185">Reference proteome</keyword>
<accession>A0AAE4BQY1</accession>
<feature type="transmembrane region" description="Helical" evidence="7">
    <location>
        <begin position="115"/>
        <end position="134"/>
    </location>
</feature>
<evidence type="ECO:0000256" key="3">
    <source>
        <dbReference type="ARBA" id="ARBA00022475"/>
    </source>
</evidence>
<gene>
    <name evidence="8" type="ORF">HNQ88_001052</name>
</gene>
<dbReference type="InterPro" id="IPR014047">
    <property type="entry name" value="Chr_Tranpt_l_chain"/>
</dbReference>
<comment type="caution">
    <text evidence="8">The sequence shown here is derived from an EMBL/GenBank/DDBJ whole genome shotgun (WGS) entry which is preliminary data.</text>
</comment>
<evidence type="ECO:0000256" key="4">
    <source>
        <dbReference type="ARBA" id="ARBA00022692"/>
    </source>
</evidence>
<dbReference type="Proteomes" id="UP001185092">
    <property type="component" value="Unassembled WGS sequence"/>
</dbReference>
<comment type="similarity">
    <text evidence="2">Belongs to the chromate ion transporter (CHR) (TC 2.A.51) family.</text>
</comment>
<feature type="transmembrane region" description="Helical" evidence="7">
    <location>
        <begin position="146"/>
        <end position="174"/>
    </location>
</feature>
<dbReference type="PANTHER" id="PTHR33567:SF3">
    <property type="entry name" value="CHROMATE ION TRANSPORTER (EUROFUNG)"/>
    <property type="match status" value="1"/>
</dbReference>
<evidence type="ECO:0000256" key="7">
    <source>
        <dbReference type="SAM" id="Phobius"/>
    </source>
</evidence>
<name>A0AAE4BQY1_9BACT</name>
<evidence type="ECO:0000256" key="5">
    <source>
        <dbReference type="ARBA" id="ARBA00022989"/>
    </source>
</evidence>
<keyword evidence="6 7" id="KW-0472">Membrane</keyword>
<organism evidence="8 9">
    <name type="scientific">Aureibacter tunicatorum</name>
    <dbReference type="NCBI Taxonomy" id="866807"/>
    <lineage>
        <taxon>Bacteria</taxon>
        <taxon>Pseudomonadati</taxon>
        <taxon>Bacteroidota</taxon>
        <taxon>Cytophagia</taxon>
        <taxon>Cytophagales</taxon>
        <taxon>Persicobacteraceae</taxon>
        <taxon>Aureibacter</taxon>
    </lineage>
</organism>
<dbReference type="PIRSF" id="PIRSF004810">
    <property type="entry name" value="ChrA"/>
    <property type="match status" value="1"/>
</dbReference>
<dbReference type="RefSeq" id="WP_309937545.1">
    <property type="nucleotide sequence ID" value="NZ_AP025305.1"/>
</dbReference>
<keyword evidence="5 7" id="KW-1133">Transmembrane helix</keyword>
<protein>
    <submittedName>
        <fullName evidence="8">Chromate transporter</fullName>
    </submittedName>
</protein>